<feature type="compositionally biased region" description="Low complexity" evidence="1">
    <location>
        <begin position="38"/>
        <end position="47"/>
    </location>
</feature>
<sequence>MTRRDARKKDKQYLESRFLNAMAAPYNPEYHQQPPPAVYGDPYGAPAGAPPPMAYAQPGAPPPMAYPQPQMMQPQVQMAGAPVMMVPDAKSLSQPRSEDDIEANLLRHVCRLGTPSEAA</sequence>
<dbReference type="Proteomes" id="UP001190700">
    <property type="component" value="Unassembled WGS sequence"/>
</dbReference>
<proteinExistence type="predicted"/>
<dbReference type="AlphaFoldDB" id="A0AAE0FKA4"/>
<evidence type="ECO:0000313" key="2">
    <source>
        <dbReference type="EMBL" id="KAK3260571.1"/>
    </source>
</evidence>
<evidence type="ECO:0000313" key="3">
    <source>
        <dbReference type="Proteomes" id="UP001190700"/>
    </source>
</evidence>
<evidence type="ECO:0000256" key="1">
    <source>
        <dbReference type="SAM" id="MobiDB-lite"/>
    </source>
</evidence>
<protein>
    <submittedName>
        <fullName evidence="2">Uncharacterized protein</fullName>
    </submittedName>
</protein>
<keyword evidence="3" id="KW-1185">Reference proteome</keyword>
<organism evidence="2 3">
    <name type="scientific">Cymbomonas tetramitiformis</name>
    <dbReference type="NCBI Taxonomy" id="36881"/>
    <lineage>
        <taxon>Eukaryota</taxon>
        <taxon>Viridiplantae</taxon>
        <taxon>Chlorophyta</taxon>
        <taxon>Pyramimonadophyceae</taxon>
        <taxon>Pyramimonadales</taxon>
        <taxon>Pyramimonadaceae</taxon>
        <taxon>Cymbomonas</taxon>
    </lineage>
</organism>
<accession>A0AAE0FKA4</accession>
<reference evidence="2 3" key="1">
    <citation type="journal article" date="2015" name="Genome Biol. Evol.">
        <title>Comparative Genomics of a Bacterivorous Green Alga Reveals Evolutionary Causalities and Consequences of Phago-Mixotrophic Mode of Nutrition.</title>
        <authorList>
            <person name="Burns J.A."/>
            <person name="Paasch A."/>
            <person name="Narechania A."/>
            <person name="Kim E."/>
        </authorList>
    </citation>
    <scope>NUCLEOTIDE SEQUENCE [LARGE SCALE GENOMIC DNA]</scope>
    <source>
        <strain evidence="2 3">PLY_AMNH</strain>
    </source>
</reference>
<comment type="caution">
    <text evidence="2">The sequence shown here is derived from an EMBL/GenBank/DDBJ whole genome shotgun (WGS) entry which is preliminary data.</text>
</comment>
<gene>
    <name evidence="2" type="ORF">CYMTET_30479</name>
</gene>
<dbReference type="EMBL" id="LGRX02017581">
    <property type="protein sequence ID" value="KAK3260571.1"/>
    <property type="molecule type" value="Genomic_DNA"/>
</dbReference>
<feature type="region of interest" description="Disordered" evidence="1">
    <location>
        <begin position="26"/>
        <end position="69"/>
    </location>
</feature>
<feature type="compositionally biased region" description="Pro residues" evidence="1">
    <location>
        <begin position="48"/>
        <end position="66"/>
    </location>
</feature>
<name>A0AAE0FKA4_9CHLO</name>